<dbReference type="SUPFAM" id="SSF56529">
    <property type="entry name" value="FAH"/>
    <property type="match status" value="1"/>
</dbReference>
<keyword evidence="2" id="KW-1185">Reference proteome</keyword>
<comment type="caution">
    <text evidence="1">The sequence shown here is derived from an EMBL/GenBank/DDBJ whole genome shotgun (WGS) entry which is preliminary data.</text>
</comment>
<proteinExistence type="predicted"/>
<sequence>MPGTGFTVSGFPARIKGASAGWTRTRALAAGTIIGSGIGSGIVSNADYATVGSACISEQRAIETIRRGAPKTPFMHFGDRVQIATESPDRALFGTIDLRVIRAGQA</sequence>
<evidence type="ECO:0000313" key="2">
    <source>
        <dbReference type="Proteomes" id="UP001176471"/>
    </source>
</evidence>
<dbReference type="InterPro" id="IPR036663">
    <property type="entry name" value="Fumarylacetoacetase_C_sf"/>
</dbReference>
<reference evidence="1" key="1">
    <citation type="submission" date="2023-07" db="EMBL/GenBank/DDBJ databases">
        <title>Bacterial whole genome sequence for Sphingobium sp. HBC34.</title>
        <authorList>
            <person name="Le V."/>
            <person name="Ko S.-R."/>
            <person name="Ahn C.-Y."/>
            <person name="Oh H.-M."/>
        </authorList>
    </citation>
    <scope>NUCLEOTIDE SEQUENCE</scope>
    <source>
        <strain evidence="1">HBC34</strain>
    </source>
</reference>
<accession>A0ABT8ZIX9</accession>
<dbReference type="RefSeq" id="WP_304534277.1">
    <property type="nucleotide sequence ID" value="NZ_JAUQOM010000001.1"/>
</dbReference>
<organism evidence="1 2">
    <name type="scientific">Sphingobium cyanobacteriorum</name>
    <dbReference type="NCBI Taxonomy" id="3063954"/>
    <lineage>
        <taxon>Bacteria</taxon>
        <taxon>Pseudomonadati</taxon>
        <taxon>Pseudomonadota</taxon>
        <taxon>Alphaproteobacteria</taxon>
        <taxon>Sphingomonadales</taxon>
        <taxon>Sphingomonadaceae</taxon>
        <taxon>Sphingobium</taxon>
    </lineage>
</organism>
<evidence type="ECO:0000313" key="1">
    <source>
        <dbReference type="EMBL" id="MDO7833740.1"/>
    </source>
</evidence>
<name>A0ABT8ZIX9_9SPHN</name>
<gene>
    <name evidence="1" type="ORF">Q4610_01655</name>
</gene>
<protein>
    <submittedName>
        <fullName evidence="1">Uncharacterized protein</fullName>
    </submittedName>
</protein>
<dbReference type="EMBL" id="JAUQOM010000001">
    <property type="protein sequence ID" value="MDO7833740.1"/>
    <property type="molecule type" value="Genomic_DNA"/>
</dbReference>
<dbReference type="Proteomes" id="UP001176471">
    <property type="component" value="Unassembled WGS sequence"/>
</dbReference>
<dbReference type="Gene3D" id="3.90.850.10">
    <property type="entry name" value="Fumarylacetoacetase-like, C-terminal domain"/>
    <property type="match status" value="1"/>
</dbReference>